<protein>
    <submittedName>
        <fullName evidence="2">Uncharacterized protein</fullName>
    </submittedName>
</protein>
<evidence type="ECO:0000313" key="2">
    <source>
        <dbReference type="EMBL" id="MCW3167037.1"/>
    </source>
</evidence>
<evidence type="ECO:0000313" key="3">
    <source>
        <dbReference type="Proteomes" id="UP001163731"/>
    </source>
</evidence>
<feature type="transmembrane region" description="Helical" evidence="1">
    <location>
        <begin position="7"/>
        <end position="25"/>
    </location>
</feature>
<dbReference type="RefSeq" id="WP_264748334.1">
    <property type="nucleotide sequence ID" value="NZ_JAPDHW010000001.1"/>
</dbReference>
<dbReference type="EMBL" id="JAPDHW010000001">
    <property type="protein sequence ID" value="MCW3167037.1"/>
    <property type="molecule type" value="Genomic_DNA"/>
</dbReference>
<keyword evidence="3" id="KW-1185">Reference proteome</keyword>
<evidence type="ECO:0000256" key="1">
    <source>
        <dbReference type="SAM" id="Phobius"/>
    </source>
</evidence>
<keyword evidence="1" id="KW-0812">Transmembrane</keyword>
<organism evidence="2 3">
    <name type="scientific">Chryseobacterium kimseyorum</name>
    <dbReference type="NCBI Taxonomy" id="2984028"/>
    <lineage>
        <taxon>Bacteria</taxon>
        <taxon>Pseudomonadati</taxon>
        <taxon>Bacteroidota</taxon>
        <taxon>Flavobacteriia</taxon>
        <taxon>Flavobacteriales</taxon>
        <taxon>Weeksellaceae</taxon>
        <taxon>Chryseobacterium group</taxon>
        <taxon>Chryseobacterium</taxon>
    </lineage>
</organism>
<gene>
    <name evidence="2" type="ORF">OMO38_00725</name>
</gene>
<accession>A0ABT3HTB3</accession>
<dbReference type="Proteomes" id="UP001163731">
    <property type="component" value="Unassembled WGS sequence"/>
</dbReference>
<comment type="caution">
    <text evidence="2">The sequence shown here is derived from an EMBL/GenBank/DDBJ whole genome shotgun (WGS) entry which is preliminary data.</text>
</comment>
<keyword evidence="1" id="KW-0472">Membrane</keyword>
<proteinExistence type="predicted"/>
<keyword evidence="1" id="KW-1133">Transmembrane helix</keyword>
<reference evidence="2" key="1">
    <citation type="submission" date="2022-10" db="EMBL/GenBank/DDBJ databases">
        <title>Chryseobacterium babae sp. nov. isolated from the gut of the beetle Oryctes rhinoceros, and Chryseobacterium kimseyorum sp. nov., isolated from a stick insect rearing cage.</title>
        <authorList>
            <person name="Shelomi M."/>
            <person name="Han C.-J."/>
            <person name="Chen W.-M."/>
            <person name="Chen H.-K."/>
            <person name="Liaw S.-J."/>
            <person name="Muhle E."/>
            <person name="Clermont D."/>
        </authorList>
    </citation>
    <scope>NUCLEOTIDE SEQUENCE</scope>
    <source>
        <strain evidence="2">09-1422</strain>
    </source>
</reference>
<name>A0ABT3HTB3_9FLAO</name>
<sequence>MTKKLKSIFWIMITVSFLGIVYFVSKWNKIDIDKNIGKSRAVKNLNSKVFDPAFIMLDSAKIRTDLEIFGRMDDTISFNFNITKSVRSDHIYFLNFNRGDGFTGVNITVSKFGNFFYTSSEFYTDNIRMFDFLESERYTVRKQKLTLDKSQYKKGDSIFGKIELQIKFNPTDSITNAKGYFRSIID</sequence>